<feature type="compositionally biased region" description="Basic and acidic residues" evidence="2">
    <location>
        <begin position="217"/>
        <end position="227"/>
    </location>
</feature>
<keyword evidence="4" id="KW-1185">Reference proteome</keyword>
<organism evidence="3 4">
    <name type="scientific">Cymbomonas tetramitiformis</name>
    <dbReference type="NCBI Taxonomy" id="36881"/>
    <lineage>
        <taxon>Eukaryota</taxon>
        <taxon>Viridiplantae</taxon>
        <taxon>Chlorophyta</taxon>
        <taxon>Pyramimonadophyceae</taxon>
        <taxon>Pyramimonadales</taxon>
        <taxon>Pyramimonadaceae</taxon>
        <taxon>Cymbomonas</taxon>
    </lineage>
</organism>
<accession>A0AAE0F4K6</accession>
<sequence length="235" mass="26262">MQGGSGTLQERSGSCCKNISEKLAKSEASREKMRATLLLFKDKMSVVQDLTTQHTSLKTQHQQLQKAAAGEKRQFEKVSVELKKVKELLTAEKSRTNKSQKEAKSAWAEVEQHKTLSQELLNNMIDYMNAAATHGEAQASAPLVHQGDAEALDLLKEDQRQLQEAVKECKAEAQAARRERAQTEGAMKKLVQQHSEVQGGMKRLVQHHDQTTANVRDLMKRSADSRRTVRPSAAF</sequence>
<dbReference type="AlphaFoldDB" id="A0AAE0F4K6"/>
<reference evidence="3 4" key="1">
    <citation type="journal article" date="2015" name="Genome Biol. Evol.">
        <title>Comparative Genomics of a Bacterivorous Green Alga Reveals Evolutionary Causalities and Consequences of Phago-Mixotrophic Mode of Nutrition.</title>
        <authorList>
            <person name="Burns J.A."/>
            <person name="Paasch A."/>
            <person name="Narechania A."/>
            <person name="Kim E."/>
        </authorList>
    </citation>
    <scope>NUCLEOTIDE SEQUENCE [LARGE SCALE GENOMIC DNA]</scope>
    <source>
        <strain evidence="3 4">PLY_AMNH</strain>
    </source>
</reference>
<feature type="region of interest" description="Disordered" evidence="2">
    <location>
        <begin position="207"/>
        <end position="235"/>
    </location>
</feature>
<protein>
    <submittedName>
        <fullName evidence="3">Uncharacterized protein</fullName>
    </submittedName>
</protein>
<gene>
    <name evidence="3" type="ORF">CYMTET_39513</name>
</gene>
<keyword evidence="1" id="KW-0175">Coiled coil</keyword>
<evidence type="ECO:0000256" key="1">
    <source>
        <dbReference type="SAM" id="Coils"/>
    </source>
</evidence>
<dbReference type="EMBL" id="LGRX02026244">
    <property type="protein sequence ID" value="KAK3251137.1"/>
    <property type="molecule type" value="Genomic_DNA"/>
</dbReference>
<evidence type="ECO:0000256" key="2">
    <source>
        <dbReference type="SAM" id="MobiDB-lite"/>
    </source>
</evidence>
<dbReference type="Proteomes" id="UP001190700">
    <property type="component" value="Unassembled WGS sequence"/>
</dbReference>
<feature type="coiled-coil region" evidence="1">
    <location>
        <begin position="152"/>
        <end position="193"/>
    </location>
</feature>
<evidence type="ECO:0000313" key="3">
    <source>
        <dbReference type="EMBL" id="KAK3251137.1"/>
    </source>
</evidence>
<name>A0AAE0F4K6_9CHLO</name>
<comment type="caution">
    <text evidence="3">The sequence shown here is derived from an EMBL/GenBank/DDBJ whole genome shotgun (WGS) entry which is preliminary data.</text>
</comment>
<evidence type="ECO:0000313" key="4">
    <source>
        <dbReference type="Proteomes" id="UP001190700"/>
    </source>
</evidence>
<proteinExistence type="predicted"/>